<proteinExistence type="predicted"/>
<dbReference type="Proteomes" id="UP001396334">
    <property type="component" value="Unassembled WGS sequence"/>
</dbReference>
<accession>A0ABR2S5M1</accession>
<protein>
    <submittedName>
        <fullName evidence="1">Uncharacterized protein</fullName>
    </submittedName>
</protein>
<reference evidence="1 2" key="1">
    <citation type="journal article" date="2024" name="G3 (Bethesda)">
        <title>Genome assembly of Hibiscus sabdariffa L. provides insights into metabolisms of medicinal natural products.</title>
        <authorList>
            <person name="Kim T."/>
        </authorList>
    </citation>
    <scope>NUCLEOTIDE SEQUENCE [LARGE SCALE GENOMIC DNA]</scope>
    <source>
        <strain evidence="1">TK-2024</strain>
        <tissue evidence="1">Old leaves</tissue>
    </source>
</reference>
<keyword evidence="2" id="KW-1185">Reference proteome</keyword>
<evidence type="ECO:0000313" key="1">
    <source>
        <dbReference type="EMBL" id="KAK9020536.1"/>
    </source>
</evidence>
<sequence>MKLEPLGKITNVVKVFDERLKIISDDFQTIEYSNKTCHQFSVANEVHRMFQFKQLESIIEGAKRCEIDVELREVNQLSDRISTINI</sequence>
<comment type="caution">
    <text evidence="1">The sequence shown here is derived from an EMBL/GenBank/DDBJ whole genome shotgun (WGS) entry which is preliminary data.</text>
</comment>
<name>A0ABR2S5M1_9ROSI</name>
<gene>
    <name evidence="1" type="ORF">V6N11_010556</name>
</gene>
<evidence type="ECO:0000313" key="2">
    <source>
        <dbReference type="Proteomes" id="UP001396334"/>
    </source>
</evidence>
<organism evidence="1 2">
    <name type="scientific">Hibiscus sabdariffa</name>
    <name type="common">roselle</name>
    <dbReference type="NCBI Taxonomy" id="183260"/>
    <lineage>
        <taxon>Eukaryota</taxon>
        <taxon>Viridiplantae</taxon>
        <taxon>Streptophyta</taxon>
        <taxon>Embryophyta</taxon>
        <taxon>Tracheophyta</taxon>
        <taxon>Spermatophyta</taxon>
        <taxon>Magnoliopsida</taxon>
        <taxon>eudicotyledons</taxon>
        <taxon>Gunneridae</taxon>
        <taxon>Pentapetalae</taxon>
        <taxon>rosids</taxon>
        <taxon>malvids</taxon>
        <taxon>Malvales</taxon>
        <taxon>Malvaceae</taxon>
        <taxon>Malvoideae</taxon>
        <taxon>Hibiscus</taxon>
    </lineage>
</organism>
<dbReference type="EMBL" id="JBBPBN010000016">
    <property type="protein sequence ID" value="KAK9020536.1"/>
    <property type="molecule type" value="Genomic_DNA"/>
</dbReference>